<proteinExistence type="predicted"/>
<dbReference type="AlphaFoldDB" id="A0AAD1U9M2"/>
<reference evidence="1" key="1">
    <citation type="submission" date="2023-07" db="EMBL/GenBank/DDBJ databases">
        <authorList>
            <consortium name="AG Swart"/>
            <person name="Singh M."/>
            <person name="Singh A."/>
            <person name="Seah K."/>
            <person name="Emmerich C."/>
        </authorList>
    </citation>
    <scope>NUCLEOTIDE SEQUENCE</scope>
    <source>
        <strain evidence="1">DP1</strain>
    </source>
</reference>
<accession>A0AAD1U9M2</accession>
<evidence type="ECO:0000313" key="2">
    <source>
        <dbReference type="Proteomes" id="UP001295684"/>
    </source>
</evidence>
<keyword evidence="2" id="KW-1185">Reference proteome</keyword>
<name>A0AAD1U9M2_EUPCR</name>
<evidence type="ECO:0000313" key="1">
    <source>
        <dbReference type="EMBL" id="CAI2364656.1"/>
    </source>
</evidence>
<dbReference type="Proteomes" id="UP001295684">
    <property type="component" value="Unassembled WGS sequence"/>
</dbReference>
<gene>
    <name evidence="1" type="ORF">ECRASSUSDP1_LOCUS6001</name>
</gene>
<dbReference type="EMBL" id="CAMPGE010005815">
    <property type="protein sequence ID" value="CAI2364656.1"/>
    <property type="molecule type" value="Genomic_DNA"/>
</dbReference>
<protein>
    <submittedName>
        <fullName evidence="1">Uncharacterized protein</fullName>
    </submittedName>
</protein>
<comment type="caution">
    <text evidence="1">The sequence shown here is derived from an EMBL/GenBank/DDBJ whole genome shotgun (WGS) entry which is preliminary data.</text>
</comment>
<sequence length="449" mass="52107">MASETYRFLLAIDTTTQNSETGSERISVPKKVQRLVAKYKDVVKTKILILHGIDEQPGDYFSSSYIKKNDSELDFTSNRDQFWFKIGISIGRRVNTIVYTDHSDKEQMKYKEAMKFIVYKDLHEFDIETDPSFGSLEMKNNQDELQDFDETTCPKVNNAHFNKCFPERSELEALPNYRETQQEILMKINKQFLKVESMELSKFINSCSNLINQHLNSSRVKMEEITIFKNSMLVSVLEQLIFDGIIQSDGLNALLKNFIYTTRNLVNSSIVRINTDALSSKYGCLATDIQKSLEPMHSYLVDKSLNITSSSSATDSSLEESKISDSGEQIPSTLTFNLEKYGFSPEETEEMSNFILCAFYRKYEQMNYANIKRTTKLINALNNFMEQTFQSKKFKSMFCEIEEQEVKELFVRKLVGELVNRGVITITDSKVEHDEIKYRENRELYESMF</sequence>
<organism evidence="1 2">
    <name type="scientific">Euplotes crassus</name>
    <dbReference type="NCBI Taxonomy" id="5936"/>
    <lineage>
        <taxon>Eukaryota</taxon>
        <taxon>Sar</taxon>
        <taxon>Alveolata</taxon>
        <taxon>Ciliophora</taxon>
        <taxon>Intramacronucleata</taxon>
        <taxon>Spirotrichea</taxon>
        <taxon>Hypotrichia</taxon>
        <taxon>Euplotida</taxon>
        <taxon>Euplotidae</taxon>
        <taxon>Moneuplotes</taxon>
    </lineage>
</organism>